<name>A0A0B1RX01_OESDE</name>
<evidence type="ECO:0000313" key="1">
    <source>
        <dbReference type="EMBL" id="KHJ75595.1"/>
    </source>
</evidence>
<dbReference type="AlphaFoldDB" id="A0A0B1RX01"/>
<reference evidence="1 2" key="1">
    <citation type="submission" date="2014-03" db="EMBL/GenBank/DDBJ databases">
        <title>Draft genome of the hookworm Oesophagostomum dentatum.</title>
        <authorList>
            <person name="Mitreva M."/>
        </authorList>
    </citation>
    <scope>NUCLEOTIDE SEQUENCE [LARGE SCALE GENOMIC DNA]</scope>
    <source>
        <strain evidence="1 2">OD-Hann</strain>
    </source>
</reference>
<proteinExistence type="predicted"/>
<dbReference type="InterPro" id="IPR007757">
    <property type="entry name" value="MT-A70-like"/>
</dbReference>
<dbReference type="Proteomes" id="UP000053660">
    <property type="component" value="Unassembled WGS sequence"/>
</dbReference>
<evidence type="ECO:0000313" key="2">
    <source>
        <dbReference type="Proteomes" id="UP000053660"/>
    </source>
</evidence>
<sequence length="76" mass="8679">MALPSRKPPVLPMLEEFGIHPQRCLELFARCLQPNTVSVGFETLLLQSRGCFVPIEDLENQKSLTKGIQDVHIERY</sequence>
<protein>
    <submittedName>
        <fullName evidence="1">Uncharacterized protein</fullName>
    </submittedName>
</protein>
<dbReference type="OrthoDB" id="61116at2759"/>
<dbReference type="Pfam" id="PF05063">
    <property type="entry name" value="MT-A70"/>
    <property type="match status" value="1"/>
</dbReference>
<accession>A0A0B1RX01</accession>
<keyword evidence="2" id="KW-1185">Reference proteome</keyword>
<dbReference type="EMBL" id="KN612591">
    <property type="protein sequence ID" value="KHJ75595.1"/>
    <property type="molecule type" value="Genomic_DNA"/>
</dbReference>
<gene>
    <name evidence="1" type="ORF">OESDEN_24789</name>
</gene>
<organism evidence="1 2">
    <name type="scientific">Oesophagostomum dentatum</name>
    <name type="common">Nodular worm</name>
    <dbReference type="NCBI Taxonomy" id="61180"/>
    <lineage>
        <taxon>Eukaryota</taxon>
        <taxon>Metazoa</taxon>
        <taxon>Ecdysozoa</taxon>
        <taxon>Nematoda</taxon>
        <taxon>Chromadorea</taxon>
        <taxon>Rhabditida</taxon>
        <taxon>Rhabditina</taxon>
        <taxon>Rhabditomorpha</taxon>
        <taxon>Strongyloidea</taxon>
        <taxon>Strongylidae</taxon>
        <taxon>Oesophagostomum</taxon>
    </lineage>
</organism>